<feature type="region of interest" description="Disordered" evidence="1">
    <location>
        <begin position="32"/>
        <end position="68"/>
    </location>
</feature>
<sequence>MLEGTQVSLLIFLTILMRTQLSSTFNFNMAAASPKRVKSPKTPKTPSKKTSISNSPSPRSSPSRNLSDVARKVRDCCARWHENAKNWSKLKEAGLSLANKLVNLQLQKEYSSMDDNTTVSPVDHDSDFKLHDEIMNTSQELSRIYDSLADLRTKMKSLEQNFHAIGNLKALQRKGESSDDRIFSTWTIEEFCDASKILLDSYTKELSLKERLVMEFTHCKNRDELMVYLSLWLHEPLLNDENEFLLESMLIEADLR</sequence>
<keyword evidence="4" id="KW-1185">Reference proteome</keyword>
<dbReference type="PANTHER" id="PTHR15827">
    <property type="entry name" value="CYCLIN-DEPENDENT KINASE 2-INTERACTING PROTEIN"/>
    <property type="match status" value="1"/>
</dbReference>
<dbReference type="AlphaFoldDB" id="A0A3M6T4Q5"/>
<feature type="chain" id="PRO_5018215543" description="Cyclin-dependent kinase 2-interacting protein" evidence="2">
    <location>
        <begin position="25"/>
        <end position="256"/>
    </location>
</feature>
<dbReference type="STRING" id="46731.A0A3M6T4Q5"/>
<feature type="signal peptide" evidence="2">
    <location>
        <begin position="1"/>
        <end position="24"/>
    </location>
</feature>
<dbReference type="PRINTS" id="PR02040">
    <property type="entry name" value="CDK2IP"/>
</dbReference>
<name>A0A3M6T4Q5_POCDA</name>
<proteinExistence type="predicted"/>
<organism evidence="3 4">
    <name type="scientific">Pocillopora damicornis</name>
    <name type="common">Cauliflower coral</name>
    <name type="synonym">Millepora damicornis</name>
    <dbReference type="NCBI Taxonomy" id="46731"/>
    <lineage>
        <taxon>Eukaryota</taxon>
        <taxon>Metazoa</taxon>
        <taxon>Cnidaria</taxon>
        <taxon>Anthozoa</taxon>
        <taxon>Hexacorallia</taxon>
        <taxon>Scleractinia</taxon>
        <taxon>Astrocoeniina</taxon>
        <taxon>Pocilloporidae</taxon>
        <taxon>Pocillopora</taxon>
    </lineage>
</organism>
<dbReference type="PANTHER" id="PTHR15827:SF2">
    <property type="entry name" value="CYCLIN-DEPENDENT KINASE 2-INTERACTING PROTEIN"/>
    <property type="match status" value="1"/>
</dbReference>
<accession>A0A3M6T4Q5</accession>
<evidence type="ECO:0008006" key="5">
    <source>
        <dbReference type="Google" id="ProtNLM"/>
    </source>
</evidence>
<evidence type="ECO:0000313" key="3">
    <source>
        <dbReference type="EMBL" id="RMX35521.1"/>
    </source>
</evidence>
<dbReference type="OrthoDB" id="17066at2759"/>
<comment type="caution">
    <text evidence="3">The sequence shown here is derived from an EMBL/GenBank/DDBJ whole genome shotgun (WGS) entry which is preliminary data.</text>
</comment>
<gene>
    <name evidence="3" type="ORF">pdam_00003836</name>
</gene>
<dbReference type="EMBL" id="RCHS01004356">
    <property type="protein sequence ID" value="RMX35521.1"/>
    <property type="molecule type" value="Genomic_DNA"/>
</dbReference>
<keyword evidence="2" id="KW-0732">Signal</keyword>
<protein>
    <recommendedName>
        <fullName evidence="5">Cyclin-dependent kinase 2-interacting protein</fullName>
    </recommendedName>
</protein>
<feature type="compositionally biased region" description="Low complexity" evidence="1">
    <location>
        <begin position="42"/>
        <end position="67"/>
    </location>
</feature>
<evidence type="ECO:0000256" key="1">
    <source>
        <dbReference type="SAM" id="MobiDB-lite"/>
    </source>
</evidence>
<dbReference type="Proteomes" id="UP000275408">
    <property type="component" value="Unassembled WGS sequence"/>
</dbReference>
<reference evidence="3 4" key="1">
    <citation type="journal article" date="2018" name="Sci. Rep.">
        <title>Comparative analysis of the Pocillopora damicornis genome highlights role of immune system in coral evolution.</title>
        <authorList>
            <person name="Cunning R."/>
            <person name="Bay R.A."/>
            <person name="Gillette P."/>
            <person name="Baker A.C."/>
            <person name="Traylor-Knowles N."/>
        </authorList>
    </citation>
    <scope>NUCLEOTIDE SEQUENCE [LARGE SCALE GENOMIC DNA]</scope>
    <source>
        <strain evidence="3">RSMAS</strain>
        <tissue evidence="3">Whole animal</tissue>
    </source>
</reference>
<evidence type="ECO:0000313" key="4">
    <source>
        <dbReference type="Proteomes" id="UP000275408"/>
    </source>
</evidence>
<dbReference type="InterPro" id="IPR023250">
    <property type="entry name" value="Cyclin-dep_Kinase_2_interact"/>
</dbReference>
<evidence type="ECO:0000256" key="2">
    <source>
        <dbReference type="SAM" id="SignalP"/>
    </source>
</evidence>